<organism evidence="2 3">
    <name type="scientific">Candidatus Halobonum tyrrellensis G22</name>
    <dbReference type="NCBI Taxonomy" id="1324957"/>
    <lineage>
        <taxon>Archaea</taxon>
        <taxon>Methanobacteriati</taxon>
        <taxon>Methanobacteriota</taxon>
        <taxon>Stenosarchaea group</taxon>
        <taxon>Halobacteria</taxon>
        <taxon>Halobacteriales</taxon>
        <taxon>Haloferacaceae</taxon>
        <taxon>Candidatus Halobonum</taxon>
    </lineage>
</organism>
<dbReference type="STRING" id="1324957.K933_02821"/>
<comment type="caution">
    <text evidence="2">The sequence shown here is derived from an EMBL/GenBank/DDBJ whole genome shotgun (WGS) entry which is preliminary data.</text>
</comment>
<dbReference type="Proteomes" id="UP000017840">
    <property type="component" value="Unassembled WGS sequence"/>
</dbReference>
<comment type="similarity">
    <text evidence="1">Belongs to the CTAG/PCC1 family.</text>
</comment>
<evidence type="ECO:0000313" key="3">
    <source>
        <dbReference type="Proteomes" id="UP000017840"/>
    </source>
</evidence>
<dbReference type="Gene3D" id="3.30.310.50">
    <property type="entry name" value="Alpha-D-phosphohexomutase, C-terminal domain"/>
    <property type="match status" value="1"/>
</dbReference>
<accession>V4HIR7</accession>
<dbReference type="InterPro" id="IPR015419">
    <property type="entry name" value="CTAG/Pcc1"/>
</dbReference>
<name>V4HIR7_9EURY</name>
<sequence length="98" mass="10274">MTPAGPADADGRTHRAVLSFPYDDERRARAVHEAVAVEAGAIDDDRSTARAARDGDTVEVSVRASDLVALRASTNTWARLVRAAEDAAAAADDARAAE</sequence>
<evidence type="ECO:0000256" key="1">
    <source>
        <dbReference type="ARBA" id="ARBA00007073"/>
    </source>
</evidence>
<proteinExistence type="inferred from homology"/>
<dbReference type="NCBIfam" id="NF011470">
    <property type="entry name" value="PRK14887.1"/>
    <property type="match status" value="1"/>
</dbReference>
<evidence type="ECO:0000313" key="2">
    <source>
        <dbReference type="EMBL" id="ESP89688.1"/>
    </source>
</evidence>
<dbReference type="Pfam" id="PF09341">
    <property type="entry name" value="Pcc1"/>
    <property type="match status" value="1"/>
</dbReference>
<dbReference type="EMBL" id="ASGZ01000006">
    <property type="protein sequence ID" value="ESP89688.1"/>
    <property type="molecule type" value="Genomic_DNA"/>
</dbReference>
<dbReference type="eggNOG" id="arCOG04414">
    <property type="taxonomic scope" value="Archaea"/>
</dbReference>
<protein>
    <submittedName>
        <fullName evidence="2">Rpo operon protein</fullName>
    </submittedName>
</protein>
<keyword evidence="3" id="KW-1185">Reference proteome</keyword>
<dbReference type="RefSeq" id="WP_023393156.1">
    <property type="nucleotide sequence ID" value="NZ_ASGZ01000006.1"/>
</dbReference>
<reference evidence="2 3" key="1">
    <citation type="journal article" date="2013" name="Genome Announc.">
        <title>Draft Genome Sequence of 'Candidatus Halobonum tyrrellensis' Strain G22, Isolated from the Hypersaline Waters of Lake Tyrrell, Australia.</title>
        <authorList>
            <person name="Ugalde J.A."/>
            <person name="Narasingarao P."/>
            <person name="Kuo S."/>
            <person name="Podell S."/>
            <person name="Allen E.E."/>
        </authorList>
    </citation>
    <scope>NUCLEOTIDE SEQUENCE [LARGE SCALE GENOMIC DNA]</scope>
    <source>
        <strain evidence="2 3">G22</strain>
    </source>
</reference>
<gene>
    <name evidence="2" type="ORF">K933_02821</name>
</gene>
<dbReference type="AlphaFoldDB" id="V4HIR7"/>